<gene>
    <name evidence="1" type="ORF">IEQ34_005205</name>
</gene>
<sequence length="252" mass="28793">MPINLAATIVKDNWVPLLSRLMLFPFQVFNPPSTRTMQCFNYRGRKTNGAMYVFFAADQYVFVWVEKSETKKKKWTGKSCSERRLKASRGLECRIGAEERDFIRGVAGFTGYSQRFEAGNWFRAYDIALNIFDIDDVPDATMQCTCSSQRTNMFSYKIDMKSAVNFNLYCLQWNDATSGGGISTNPNTHRSQKVGLSQLSLNRKPINFIRVTDELTPLLPCIIAACRLHAIRHFTCSLLRRCAKWMLTGIGM</sequence>
<evidence type="ECO:0000313" key="2">
    <source>
        <dbReference type="Proteomes" id="UP000775213"/>
    </source>
</evidence>
<organism evidence="1 2">
    <name type="scientific">Dendrobium chrysotoxum</name>
    <name type="common">Orchid</name>
    <dbReference type="NCBI Taxonomy" id="161865"/>
    <lineage>
        <taxon>Eukaryota</taxon>
        <taxon>Viridiplantae</taxon>
        <taxon>Streptophyta</taxon>
        <taxon>Embryophyta</taxon>
        <taxon>Tracheophyta</taxon>
        <taxon>Spermatophyta</taxon>
        <taxon>Magnoliopsida</taxon>
        <taxon>Liliopsida</taxon>
        <taxon>Asparagales</taxon>
        <taxon>Orchidaceae</taxon>
        <taxon>Epidendroideae</taxon>
        <taxon>Malaxideae</taxon>
        <taxon>Dendrobiinae</taxon>
        <taxon>Dendrobium</taxon>
    </lineage>
</organism>
<evidence type="ECO:0000313" key="1">
    <source>
        <dbReference type="EMBL" id="KAH0465102.1"/>
    </source>
</evidence>
<dbReference type="Proteomes" id="UP000775213">
    <property type="component" value="Unassembled WGS sequence"/>
</dbReference>
<name>A0AAV7H7X0_DENCH</name>
<accession>A0AAV7H7X0</accession>
<protein>
    <submittedName>
        <fullName evidence="1">Uncharacterized protein</fullName>
    </submittedName>
</protein>
<dbReference type="AlphaFoldDB" id="A0AAV7H7X0"/>
<dbReference type="EMBL" id="JAGFBR010000006">
    <property type="protein sequence ID" value="KAH0465102.1"/>
    <property type="molecule type" value="Genomic_DNA"/>
</dbReference>
<comment type="caution">
    <text evidence="1">The sequence shown here is derived from an EMBL/GenBank/DDBJ whole genome shotgun (WGS) entry which is preliminary data.</text>
</comment>
<proteinExistence type="predicted"/>
<reference evidence="1 2" key="1">
    <citation type="journal article" date="2021" name="Hortic Res">
        <title>Chromosome-scale assembly of the Dendrobium chrysotoxum genome enhances the understanding of orchid evolution.</title>
        <authorList>
            <person name="Zhang Y."/>
            <person name="Zhang G.Q."/>
            <person name="Zhang D."/>
            <person name="Liu X.D."/>
            <person name="Xu X.Y."/>
            <person name="Sun W.H."/>
            <person name="Yu X."/>
            <person name="Zhu X."/>
            <person name="Wang Z.W."/>
            <person name="Zhao X."/>
            <person name="Zhong W.Y."/>
            <person name="Chen H."/>
            <person name="Yin W.L."/>
            <person name="Huang T."/>
            <person name="Niu S.C."/>
            <person name="Liu Z.J."/>
        </authorList>
    </citation>
    <scope>NUCLEOTIDE SEQUENCE [LARGE SCALE GENOMIC DNA]</scope>
    <source>
        <strain evidence="1">Lindl</strain>
    </source>
</reference>
<keyword evidence="2" id="KW-1185">Reference proteome</keyword>